<keyword evidence="2" id="KW-0812">Transmembrane</keyword>
<protein>
    <submittedName>
        <fullName evidence="3">Uncharacterized protein</fullName>
    </submittedName>
</protein>
<evidence type="ECO:0000256" key="1">
    <source>
        <dbReference type="SAM" id="MobiDB-lite"/>
    </source>
</evidence>
<dbReference type="PANTHER" id="PTHR46996:SF11">
    <property type="entry name" value="60S RIBOSOMAL PROTEIN L34"/>
    <property type="match status" value="1"/>
</dbReference>
<reference evidence="3 4" key="1">
    <citation type="submission" date="2024-01" db="EMBL/GenBank/DDBJ databases">
        <title>The genomes of 5 underutilized Papilionoideae crops provide insights into root nodulation and disease resistance.</title>
        <authorList>
            <person name="Yuan L."/>
        </authorList>
    </citation>
    <scope>NUCLEOTIDE SEQUENCE [LARGE SCALE GENOMIC DNA]</scope>
    <source>
        <strain evidence="3">LY-2023</strain>
        <tissue evidence="3">Leaf</tissue>
    </source>
</reference>
<feature type="compositionally biased region" description="Low complexity" evidence="1">
    <location>
        <begin position="32"/>
        <end position="45"/>
    </location>
</feature>
<organism evidence="3 4">
    <name type="scientific">Clitoria ternatea</name>
    <name type="common">Butterfly pea</name>
    <dbReference type="NCBI Taxonomy" id="43366"/>
    <lineage>
        <taxon>Eukaryota</taxon>
        <taxon>Viridiplantae</taxon>
        <taxon>Streptophyta</taxon>
        <taxon>Embryophyta</taxon>
        <taxon>Tracheophyta</taxon>
        <taxon>Spermatophyta</taxon>
        <taxon>Magnoliopsida</taxon>
        <taxon>eudicotyledons</taxon>
        <taxon>Gunneridae</taxon>
        <taxon>Pentapetalae</taxon>
        <taxon>rosids</taxon>
        <taxon>fabids</taxon>
        <taxon>Fabales</taxon>
        <taxon>Fabaceae</taxon>
        <taxon>Papilionoideae</taxon>
        <taxon>50 kb inversion clade</taxon>
        <taxon>NPAAA clade</taxon>
        <taxon>indigoferoid/millettioid clade</taxon>
        <taxon>Phaseoleae</taxon>
        <taxon>Clitoria</taxon>
    </lineage>
</organism>
<keyword evidence="2" id="KW-1133">Transmembrane helix</keyword>
<accession>A0AAN9F881</accession>
<evidence type="ECO:0000256" key="2">
    <source>
        <dbReference type="SAM" id="Phobius"/>
    </source>
</evidence>
<evidence type="ECO:0000313" key="4">
    <source>
        <dbReference type="Proteomes" id="UP001359559"/>
    </source>
</evidence>
<comment type="caution">
    <text evidence="3">The sequence shown here is derived from an EMBL/GenBank/DDBJ whole genome shotgun (WGS) entry which is preliminary data.</text>
</comment>
<dbReference type="Proteomes" id="UP001359559">
    <property type="component" value="Unassembled WGS sequence"/>
</dbReference>
<feature type="transmembrane region" description="Helical" evidence="2">
    <location>
        <begin position="79"/>
        <end position="101"/>
    </location>
</feature>
<dbReference type="PANTHER" id="PTHR46996">
    <property type="entry name" value="OS05G0488500 PROTEIN"/>
    <property type="match status" value="1"/>
</dbReference>
<gene>
    <name evidence="3" type="ORF">RJT34_27997</name>
</gene>
<keyword evidence="2" id="KW-0472">Membrane</keyword>
<name>A0AAN9F881_CLITE</name>
<sequence>MVYFHSSISLCKSVDQPSMANSICSSDFGSKSRQSNNNNLNSNNNHLHHQRNRRAPPMSSSNSLQIPTCDRSRSAMVDVVMFIAVVCACGFLFFPYIVFLITKCLQIGKVVVFLVKEEVSLAPSIYISIVLSVVCAALATWGVVACTTNKCGNPNCKGLRKAAEFDIQLETEDCVKNSSSSSNSVAKDGVKKGLFELPRDHHKELEAELRKMAPPNGRAVLVLRARCGCSVGRLEVAGPRKHRKIKK</sequence>
<dbReference type="EMBL" id="JAYKXN010000007">
    <property type="protein sequence ID" value="KAK7271797.1"/>
    <property type="molecule type" value="Genomic_DNA"/>
</dbReference>
<keyword evidence="4" id="KW-1185">Reference proteome</keyword>
<feature type="transmembrane region" description="Helical" evidence="2">
    <location>
        <begin position="121"/>
        <end position="144"/>
    </location>
</feature>
<feature type="region of interest" description="Disordered" evidence="1">
    <location>
        <begin position="30"/>
        <end position="65"/>
    </location>
</feature>
<proteinExistence type="predicted"/>
<dbReference type="AlphaFoldDB" id="A0AAN9F881"/>
<evidence type="ECO:0000313" key="3">
    <source>
        <dbReference type="EMBL" id="KAK7271797.1"/>
    </source>
</evidence>